<dbReference type="PROSITE" id="PS51715">
    <property type="entry name" value="G_GB1_RHD3"/>
    <property type="match status" value="1"/>
</dbReference>
<organism evidence="6">
    <name type="scientific">Culicoides sonorensis</name>
    <name type="common">Biting midge</name>
    <dbReference type="NCBI Taxonomy" id="179676"/>
    <lineage>
        <taxon>Eukaryota</taxon>
        <taxon>Metazoa</taxon>
        <taxon>Ecdysozoa</taxon>
        <taxon>Arthropoda</taxon>
        <taxon>Hexapoda</taxon>
        <taxon>Insecta</taxon>
        <taxon>Pterygota</taxon>
        <taxon>Neoptera</taxon>
        <taxon>Endopterygota</taxon>
        <taxon>Diptera</taxon>
        <taxon>Nematocera</taxon>
        <taxon>Chironomoidea</taxon>
        <taxon>Ceratopogonidae</taxon>
        <taxon>Ceratopogoninae</taxon>
        <taxon>Culicoides</taxon>
        <taxon>Monoculicoides</taxon>
    </lineage>
</organism>
<gene>
    <name evidence="6" type="primary">CSON008974</name>
</gene>
<evidence type="ECO:0000256" key="1">
    <source>
        <dbReference type="ARBA" id="ARBA00022741"/>
    </source>
</evidence>
<keyword evidence="1" id="KW-0547">Nucleotide-binding</keyword>
<evidence type="ECO:0000256" key="2">
    <source>
        <dbReference type="ARBA" id="ARBA00022801"/>
    </source>
</evidence>
<dbReference type="PANTHER" id="PTHR10751">
    <property type="entry name" value="GUANYLATE BINDING PROTEIN"/>
    <property type="match status" value="1"/>
</dbReference>
<protein>
    <submittedName>
        <fullName evidence="6">CSON008974 protein</fullName>
    </submittedName>
</protein>
<proteinExistence type="inferred from homology"/>
<evidence type="ECO:0000313" key="6">
    <source>
        <dbReference type="EMBL" id="SSX23428.1"/>
    </source>
</evidence>
<dbReference type="InterPro" id="IPR036543">
    <property type="entry name" value="Guanylate-bd_C_sf"/>
</dbReference>
<dbReference type="GO" id="GO:0005525">
    <property type="term" value="F:GTP binding"/>
    <property type="evidence" value="ECO:0007669"/>
    <property type="project" value="UniProtKB-KW"/>
</dbReference>
<reference evidence="6" key="1">
    <citation type="submission" date="2018-07" db="EMBL/GenBank/DDBJ databases">
        <authorList>
            <person name="Quirk P.G."/>
            <person name="Krulwich T.A."/>
        </authorList>
    </citation>
    <scope>NUCLEOTIDE SEQUENCE</scope>
</reference>
<dbReference type="InterPro" id="IPR027417">
    <property type="entry name" value="P-loop_NTPase"/>
</dbReference>
<name>A0A336MBJ4_CULSO</name>
<dbReference type="GO" id="GO:0003924">
    <property type="term" value="F:GTPase activity"/>
    <property type="evidence" value="ECO:0007669"/>
    <property type="project" value="InterPro"/>
</dbReference>
<sequence length="233" mass="26999">MLSSVLIYNIFNNIQEDDLQHLLFFTEYGRLALYNSGKIPFQRLQFLVRDWMNPDEAKYGANGGQKILKDRLKFKDGQHPELKFLREHLTSCFDDISCFLMPHPGLKIRQNFDGRLSLLEPEFRTELQNLVPMLLAPENLVFMGDKLPEPKMLLAATAEASNLAAFEAAKDIYIQEIEEFCKNNSHLNASALQEKHDFIKEQAINEFKGKFKMGDEALIKSYNERLQHEVDNQ</sequence>
<feature type="domain" description="GB1/RHD3-type G" evidence="5">
    <location>
        <begin position="1"/>
        <end position="139"/>
    </location>
</feature>
<evidence type="ECO:0000256" key="3">
    <source>
        <dbReference type="ARBA" id="ARBA00023134"/>
    </source>
</evidence>
<dbReference type="AlphaFoldDB" id="A0A336MBJ4"/>
<evidence type="ECO:0000256" key="4">
    <source>
        <dbReference type="PROSITE-ProRule" id="PRU01052"/>
    </source>
</evidence>
<evidence type="ECO:0000259" key="5">
    <source>
        <dbReference type="PROSITE" id="PS51715"/>
    </source>
</evidence>
<dbReference type="SUPFAM" id="SSF48340">
    <property type="entry name" value="Interferon-induced guanylate-binding protein 1 (GBP1), C-terminal domain"/>
    <property type="match status" value="1"/>
</dbReference>
<dbReference type="EMBL" id="UFQT01000346">
    <property type="protein sequence ID" value="SSX23428.1"/>
    <property type="molecule type" value="Genomic_DNA"/>
</dbReference>
<keyword evidence="2" id="KW-0378">Hydrolase</keyword>
<dbReference type="OMA" id="QHEVDNQ"/>
<dbReference type="InterPro" id="IPR015894">
    <property type="entry name" value="Guanylate-bd_N"/>
</dbReference>
<dbReference type="Gene3D" id="1.20.58.420">
    <property type="entry name" value="AHSP"/>
    <property type="match status" value="1"/>
</dbReference>
<dbReference type="VEuPathDB" id="VectorBase:CSON008974"/>
<dbReference type="SUPFAM" id="SSF52540">
    <property type="entry name" value="P-loop containing nucleoside triphosphate hydrolases"/>
    <property type="match status" value="1"/>
</dbReference>
<dbReference type="Pfam" id="PF02263">
    <property type="entry name" value="GBP"/>
    <property type="match status" value="1"/>
</dbReference>
<keyword evidence="3" id="KW-0342">GTP-binding</keyword>
<comment type="similarity">
    <text evidence="4">Belongs to the TRAFAC class dynamin-like GTPase superfamily. GB1/RHD3 GTPase family.</text>
</comment>
<dbReference type="InterPro" id="IPR030386">
    <property type="entry name" value="G_GB1_RHD3_dom"/>
</dbReference>
<accession>A0A336MBJ4</accession>
<dbReference type="Gene3D" id="3.40.50.300">
    <property type="entry name" value="P-loop containing nucleotide triphosphate hydrolases"/>
    <property type="match status" value="1"/>
</dbReference>